<dbReference type="AlphaFoldDB" id="A0A1J0R5E2"/>
<dbReference type="SUPFAM" id="SSF118251">
    <property type="entry name" value="Variant surface glycoprotein MITAT 1.2, VSG 221, C-terminal domain"/>
    <property type="match status" value="1"/>
</dbReference>
<evidence type="ECO:0000256" key="10">
    <source>
        <dbReference type="SAM" id="SignalP"/>
    </source>
</evidence>
<dbReference type="GO" id="GO:0098552">
    <property type="term" value="C:side of membrane"/>
    <property type="evidence" value="ECO:0007669"/>
    <property type="project" value="UniProtKB-KW"/>
</dbReference>
<comment type="subcellular location">
    <subcellularLocation>
        <location evidence="2">Cell membrane</location>
        <topology evidence="2">Lipid-anchor</topology>
        <topology evidence="2">GPI-anchor</topology>
    </subcellularLocation>
</comment>
<dbReference type="InterPro" id="IPR025932">
    <property type="entry name" value="Trypano_VSG_B_N_dom"/>
</dbReference>
<organism evidence="13">
    <name type="scientific">Trypanosoma brucei</name>
    <dbReference type="NCBI Taxonomy" id="5691"/>
    <lineage>
        <taxon>Eukaryota</taxon>
        <taxon>Discoba</taxon>
        <taxon>Euglenozoa</taxon>
        <taxon>Kinetoplastea</taxon>
        <taxon>Metakinetoplastina</taxon>
        <taxon>Trypanosomatida</taxon>
        <taxon>Trypanosomatidae</taxon>
        <taxon>Trypanosoma</taxon>
    </lineage>
</organism>
<evidence type="ECO:0000256" key="7">
    <source>
        <dbReference type="ARBA" id="ARBA00023180"/>
    </source>
</evidence>
<dbReference type="VEuPathDB" id="TriTrypDB:Tb927.5.4950"/>
<accession>A0A1J0R5E2</accession>
<feature type="signal peptide" evidence="10">
    <location>
        <begin position="1"/>
        <end position="23"/>
    </location>
</feature>
<dbReference type="Pfam" id="PF13206">
    <property type="entry name" value="VSG_B"/>
    <property type="match status" value="1"/>
</dbReference>
<feature type="domain" description="Trypanosome variant surface glycoprotein C-terminal" evidence="11">
    <location>
        <begin position="418"/>
        <end position="531"/>
    </location>
</feature>
<dbReference type="InterPro" id="IPR027446">
    <property type="entry name" value="VSG_C_dom_sf"/>
</dbReference>
<keyword evidence="8" id="KW-0449">Lipoprotein</keyword>
<evidence type="ECO:0000259" key="12">
    <source>
        <dbReference type="Pfam" id="PF13206"/>
    </source>
</evidence>
<evidence type="ECO:0000256" key="9">
    <source>
        <dbReference type="SAM" id="MobiDB-lite"/>
    </source>
</evidence>
<keyword evidence="3" id="KW-1003">Cell membrane</keyword>
<keyword evidence="5 10" id="KW-0732">Signal</keyword>
<evidence type="ECO:0000256" key="1">
    <source>
        <dbReference type="ARBA" id="ARBA00002523"/>
    </source>
</evidence>
<feature type="compositionally biased region" description="Basic and acidic residues" evidence="9">
    <location>
        <begin position="484"/>
        <end position="497"/>
    </location>
</feature>
<proteinExistence type="predicted"/>
<evidence type="ECO:0000256" key="5">
    <source>
        <dbReference type="ARBA" id="ARBA00022729"/>
    </source>
</evidence>
<dbReference type="VEuPathDB" id="TriTrypDB:Tb1125.Tb11.v5.0916"/>
<keyword evidence="7" id="KW-0325">Glycoprotein</keyword>
<evidence type="ECO:0000313" key="13">
    <source>
        <dbReference type="EMBL" id="APD73045.1"/>
    </source>
</evidence>
<keyword evidence="6" id="KW-0472">Membrane</keyword>
<dbReference type="Pfam" id="PF10659">
    <property type="entry name" value="Trypan_glycop_C"/>
    <property type="match status" value="1"/>
</dbReference>
<feature type="region of interest" description="Disordered" evidence="9">
    <location>
        <begin position="84"/>
        <end position="105"/>
    </location>
</feature>
<evidence type="ECO:0000256" key="8">
    <source>
        <dbReference type="ARBA" id="ARBA00023288"/>
    </source>
</evidence>
<dbReference type="GO" id="GO:0005886">
    <property type="term" value="C:plasma membrane"/>
    <property type="evidence" value="ECO:0007669"/>
    <property type="project" value="UniProtKB-SubCell"/>
</dbReference>
<evidence type="ECO:0000259" key="11">
    <source>
        <dbReference type="Pfam" id="PF10659"/>
    </source>
</evidence>
<feature type="compositionally biased region" description="Polar residues" evidence="9">
    <location>
        <begin position="86"/>
        <end position="98"/>
    </location>
</feature>
<evidence type="ECO:0000256" key="6">
    <source>
        <dbReference type="ARBA" id="ARBA00023136"/>
    </source>
</evidence>
<dbReference type="VEuPathDB" id="TriTrypDB:Tb427_000684800"/>
<dbReference type="EMBL" id="KX699089">
    <property type="protein sequence ID" value="APD73045.1"/>
    <property type="molecule type" value="Genomic_DNA"/>
</dbReference>
<evidence type="ECO:0000256" key="2">
    <source>
        <dbReference type="ARBA" id="ARBA00004609"/>
    </source>
</evidence>
<sequence length="533" mass="57369">MAMPGYAATASVILMMVPQSSDADTATAAHASVYKALCSVLQLQAGKIKAPDQEQEWQNAMETINDVNMTLGGPAWVNQFLKPDGTQKQWDPQTSPAKENSHWASSWAEWAASAERVSKKHGADSRPSNFSKLSITDQQLKLARTRMSLILEQASTLQTKIKSLQPAIDNAEPAKIKKLLTEAAIGTGEAAKEFTDAGKTSAARASAAFCGAGTVTGTDDCLADILICVCTQGNSDIPTGANKICSDHASNHAPKAHNLAAENDIKNQYDALVKDCNFNTEEEITPDKMLTALRSLESHIKIFKTDAYFGTTDGAATCDGTRTNGVCFKMPKYKTGKKGMQELAWATKIETAAAAMRAGATAASTSNALAVSLTLLSKAAEGLASESKLFAAATTGQSSGNQPATDHLRATKEAERVCKTANDNQKECENLKDKGCVFNPKGGEGKKCTLSEEAKKKVEKENQEKWWNDGKRESNRYTRHTKKKDCEKENEGHKPGEKANCGRIEDKCNDSSFFVNKKMALSMAAAVMSLVVF</sequence>
<protein>
    <submittedName>
        <fullName evidence="13">Variant surface glycoprotein 1125.200</fullName>
    </submittedName>
</protein>
<comment type="function">
    <text evidence="1">VSG forms a coat on the surface of the parasite. The trypanosome evades the immune response of the host by expressing a series of antigenically distinct VSGs from an estimated 1000 VSG genes.</text>
</comment>
<feature type="region of interest" description="Disordered" evidence="9">
    <location>
        <begin position="466"/>
        <end position="499"/>
    </location>
</feature>
<dbReference type="InterPro" id="IPR019609">
    <property type="entry name" value="Variant_surf_glycoprt_trypan_C"/>
</dbReference>
<name>A0A1J0R5E2_9TRYP</name>
<evidence type="ECO:0000256" key="3">
    <source>
        <dbReference type="ARBA" id="ARBA00022475"/>
    </source>
</evidence>
<evidence type="ECO:0000256" key="4">
    <source>
        <dbReference type="ARBA" id="ARBA00022622"/>
    </source>
</evidence>
<feature type="domain" description="Trypanosome variant surface glycoprotein B-type N-terminal" evidence="12">
    <location>
        <begin position="12"/>
        <end position="373"/>
    </location>
</feature>
<feature type="compositionally biased region" description="Basic and acidic residues" evidence="9">
    <location>
        <begin position="466"/>
        <end position="476"/>
    </location>
</feature>
<reference evidence="13" key="1">
    <citation type="submission" date="2016-08" db="EMBL/GenBank/DDBJ databases">
        <title>VSG repertoire of Trypanosoma brucei EATRO 1125.</title>
        <authorList>
            <person name="Cross G.A."/>
        </authorList>
    </citation>
    <scope>NUCLEOTIDE SEQUENCE</scope>
    <source>
        <strain evidence="13">EATRO 1125</strain>
    </source>
</reference>
<feature type="chain" id="PRO_5012768809" evidence="10">
    <location>
        <begin position="24"/>
        <end position="533"/>
    </location>
</feature>
<keyword evidence="4" id="KW-0336">GPI-anchor</keyword>